<evidence type="ECO:0000256" key="9">
    <source>
        <dbReference type="PROSITE-ProRule" id="PRU00169"/>
    </source>
</evidence>
<dbReference type="Gene3D" id="1.10.287.130">
    <property type="match status" value="1"/>
</dbReference>
<dbReference type="Gene3D" id="3.30.450.20">
    <property type="entry name" value="PAS domain"/>
    <property type="match status" value="4"/>
</dbReference>
<dbReference type="InterPro" id="IPR000014">
    <property type="entry name" value="PAS"/>
</dbReference>
<dbReference type="InterPro" id="IPR036890">
    <property type="entry name" value="HATPase_C_sf"/>
</dbReference>
<dbReference type="InterPro" id="IPR036097">
    <property type="entry name" value="HisK_dim/P_sf"/>
</dbReference>
<dbReference type="InterPro" id="IPR003594">
    <property type="entry name" value="HATPase_dom"/>
</dbReference>
<evidence type="ECO:0000259" key="11">
    <source>
        <dbReference type="PROSITE" id="PS50109"/>
    </source>
</evidence>
<dbReference type="Gene3D" id="3.30.565.10">
    <property type="entry name" value="Histidine kinase-like ATPase, C-terminal domain"/>
    <property type="match status" value="1"/>
</dbReference>
<evidence type="ECO:0000256" key="7">
    <source>
        <dbReference type="ARBA" id="ARBA00022840"/>
    </source>
</evidence>
<keyword evidence="4" id="KW-0808">Transferase</keyword>
<dbReference type="GO" id="GO:0000155">
    <property type="term" value="F:phosphorelay sensor kinase activity"/>
    <property type="evidence" value="ECO:0007669"/>
    <property type="project" value="InterPro"/>
</dbReference>
<dbReference type="NCBIfam" id="TIGR00229">
    <property type="entry name" value="sensory_box"/>
    <property type="match status" value="2"/>
</dbReference>
<dbReference type="OrthoDB" id="9796100at2"/>
<dbReference type="PROSITE" id="PS50109">
    <property type="entry name" value="HIS_KIN"/>
    <property type="match status" value="1"/>
</dbReference>
<evidence type="ECO:0000256" key="6">
    <source>
        <dbReference type="ARBA" id="ARBA00022777"/>
    </source>
</evidence>
<evidence type="ECO:0000256" key="1">
    <source>
        <dbReference type="ARBA" id="ARBA00000085"/>
    </source>
</evidence>
<dbReference type="InterPro" id="IPR001610">
    <property type="entry name" value="PAC"/>
</dbReference>
<dbReference type="CDD" id="cd00130">
    <property type="entry name" value="PAS"/>
    <property type="match status" value="2"/>
</dbReference>
<dbReference type="Pfam" id="PF02518">
    <property type="entry name" value="HATPase_c"/>
    <property type="match status" value="1"/>
</dbReference>
<comment type="caution">
    <text evidence="15">The sequence shown here is derived from an EMBL/GenBank/DDBJ whole genome shotgun (WGS) entry which is preliminary data.</text>
</comment>
<evidence type="ECO:0000256" key="8">
    <source>
        <dbReference type="ARBA" id="ARBA00023012"/>
    </source>
</evidence>
<dbReference type="PRINTS" id="PR00344">
    <property type="entry name" value="BCTRLSENSOR"/>
</dbReference>
<comment type="catalytic activity">
    <reaction evidence="1">
        <text>ATP + protein L-histidine = ADP + protein N-phospho-L-histidine.</text>
        <dbReference type="EC" id="2.7.13.3"/>
    </reaction>
</comment>
<gene>
    <name evidence="15" type="ORF">FHP25_40035</name>
</gene>
<dbReference type="SMART" id="SM00086">
    <property type="entry name" value="PAC"/>
    <property type="match status" value="3"/>
</dbReference>
<dbReference type="AlphaFoldDB" id="A0A5C8P6G1"/>
<dbReference type="Pfam" id="PF00989">
    <property type="entry name" value="PAS"/>
    <property type="match status" value="1"/>
</dbReference>
<dbReference type="SMART" id="SM00448">
    <property type="entry name" value="REC"/>
    <property type="match status" value="1"/>
</dbReference>
<accession>A0A5C8P6G1</accession>
<evidence type="ECO:0000259" key="14">
    <source>
        <dbReference type="PROSITE" id="PS50113"/>
    </source>
</evidence>
<name>A0A5C8P6G1_9HYPH</name>
<evidence type="ECO:0000256" key="2">
    <source>
        <dbReference type="ARBA" id="ARBA00012438"/>
    </source>
</evidence>
<keyword evidence="16" id="KW-1185">Reference proteome</keyword>
<evidence type="ECO:0000313" key="15">
    <source>
        <dbReference type="EMBL" id="TXL69200.1"/>
    </source>
</evidence>
<dbReference type="Pfam" id="PF00512">
    <property type="entry name" value="HisKA"/>
    <property type="match status" value="1"/>
</dbReference>
<feature type="domain" description="Response regulatory" evidence="12">
    <location>
        <begin position="797"/>
        <end position="913"/>
    </location>
</feature>
<dbReference type="InterPro" id="IPR003661">
    <property type="entry name" value="HisK_dim/P_dom"/>
</dbReference>
<keyword evidence="8" id="KW-0902">Two-component regulatory system</keyword>
<dbReference type="SUPFAM" id="SSF55874">
    <property type="entry name" value="ATPase domain of HSP90 chaperone/DNA topoisomerase II/histidine kinase"/>
    <property type="match status" value="1"/>
</dbReference>
<proteinExistence type="predicted"/>
<feature type="domain" description="Histidine kinase" evidence="11">
    <location>
        <begin position="552"/>
        <end position="776"/>
    </location>
</feature>
<sequence>MTFEGARPRSPRVNTQSLRRSVAPPAASAAGAGVRLTDAVVRAALDQAGIGLLVVDGAGRIVEASAAFQRLMGCDAAALAGRDEMEIVHPDDRAPGGVAGEADRRYVRKDGSAVWTRNSVSVVDDGPDRGRIVVVRDITAQREAEWALRNSEARFRDFIEAAYSLWVETDVELRITQAALASAASPVRRLDEMVGLPIWQAAGVSDPQLDPTWRDVLTLMQARQPFRDIRYTMVDGQGRTHYRRASGVPVFDEDKRFTGYRCVASDETAEIEARARANATEGLLNLAIEGMSDGFAVFDAEDRLVLMNRRYRESLPPDTDWLHPGLTFEEILRTGVASGHYVEAIGNEESFIAERLREHREGKGARLVRAIGNRWCRARDHRLPDGSTVIIRTDVTDLMERERELQDREEWLRAIAGNLPGFIFRQVVTADGKFGSAYVSDRLMQVIGVPAEEISSGHGTLLDHVHDDDRERLVRSLATTAADPGPSLIEVRLIARPGGEVRWLRLHATPKKLPDDALQWDGIGIDITDHKVAEDRLHQALKTEAIGQLTGGVAHDFNNLLTVIAGCAELLNEELPEADHARKELVRSILTASSRGSELTHQLLAFARKQPLQPRAVDVNHLIEELRPLLTGPLGEDIALRFDLRADPTIAHIDAHQLHNAILNLAVNARDAMPGGGRLLIETSNIGLDKRLAAEIADVRPGRYIAIRVVDTGRGMSADIMSRAIEPFFTTKPAGKGTGLGLSMVYGFVKQSGGHMTIDSRPGEGASVCLLLPQAGGDEQPGVASVAAAERPRGSETILLVEDDPAVRGTVATLLGNLGYSVIEAASGRAALQIIAGSQPIDLLFTDVVMPGGIDGFQLIDEGRRLRPGLKVLCASGYAESAIERYGRPPPDIELLQKPFRSRELARRIRRALGQPSAADS</sequence>
<evidence type="ECO:0000256" key="4">
    <source>
        <dbReference type="ARBA" id="ARBA00022679"/>
    </source>
</evidence>
<dbReference type="SUPFAM" id="SSF55785">
    <property type="entry name" value="PYP-like sensor domain (PAS domain)"/>
    <property type="match status" value="4"/>
</dbReference>
<keyword evidence="7" id="KW-0067">ATP-binding</keyword>
<dbReference type="InterPro" id="IPR000700">
    <property type="entry name" value="PAS-assoc_C"/>
</dbReference>
<dbReference type="PROSITE" id="PS50112">
    <property type="entry name" value="PAS"/>
    <property type="match status" value="2"/>
</dbReference>
<dbReference type="InterPro" id="IPR013767">
    <property type="entry name" value="PAS_fold"/>
</dbReference>
<evidence type="ECO:0000259" key="12">
    <source>
        <dbReference type="PROSITE" id="PS50110"/>
    </source>
</evidence>
<dbReference type="EMBL" id="VDUZ01000096">
    <property type="protein sequence ID" value="TXL69200.1"/>
    <property type="molecule type" value="Genomic_DNA"/>
</dbReference>
<evidence type="ECO:0000256" key="10">
    <source>
        <dbReference type="SAM" id="MobiDB-lite"/>
    </source>
</evidence>
<evidence type="ECO:0000313" key="16">
    <source>
        <dbReference type="Proteomes" id="UP000321638"/>
    </source>
</evidence>
<keyword evidence="3 9" id="KW-0597">Phosphoprotein</keyword>
<evidence type="ECO:0000259" key="13">
    <source>
        <dbReference type="PROSITE" id="PS50112"/>
    </source>
</evidence>
<dbReference type="Gene3D" id="3.40.50.2300">
    <property type="match status" value="1"/>
</dbReference>
<feature type="domain" description="PAS" evidence="13">
    <location>
        <begin position="37"/>
        <end position="93"/>
    </location>
</feature>
<dbReference type="PROSITE" id="PS50110">
    <property type="entry name" value="RESPONSE_REGULATORY"/>
    <property type="match status" value="1"/>
</dbReference>
<protein>
    <recommendedName>
        <fullName evidence="2">histidine kinase</fullName>
        <ecNumber evidence="2">2.7.13.3</ecNumber>
    </recommendedName>
</protein>
<feature type="domain" description="PAC" evidence="14">
    <location>
        <begin position="487"/>
        <end position="539"/>
    </location>
</feature>
<dbReference type="Proteomes" id="UP000321638">
    <property type="component" value="Unassembled WGS sequence"/>
</dbReference>
<dbReference type="SUPFAM" id="SSF47384">
    <property type="entry name" value="Homodimeric domain of signal transducing histidine kinase"/>
    <property type="match status" value="1"/>
</dbReference>
<dbReference type="Pfam" id="PF13426">
    <property type="entry name" value="PAS_9"/>
    <property type="match status" value="1"/>
</dbReference>
<dbReference type="GO" id="GO:0005524">
    <property type="term" value="F:ATP binding"/>
    <property type="evidence" value="ECO:0007669"/>
    <property type="project" value="UniProtKB-KW"/>
</dbReference>
<dbReference type="GO" id="GO:0006355">
    <property type="term" value="P:regulation of DNA-templated transcription"/>
    <property type="evidence" value="ECO:0007669"/>
    <property type="project" value="InterPro"/>
</dbReference>
<feature type="modified residue" description="4-aspartylphosphate" evidence="9">
    <location>
        <position position="847"/>
    </location>
</feature>
<reference evidence="15 16" key="1">
    <citation type="submission" date="2019-06" db="EMBL/GenBank/DDBJ databases">
        <title>New taxonomy in bacterial strain CC-CFT640, isolated from vineyard.</title>
        <authorList>
            <person name="Lin S.-Y."/>
            <person name="Tsai C.-F."/>
            <person name="Young C.-C."/>
        </authorList>
    </citation>
    <scope>NUCLEOTIDE SEQUENCE [LARGE SCALE GENOMIC DNA]</scope>
    <source>
        <strain evidence="15 16">CC-CFT640</strain>
    </source>
</reference>
<dbReference type="Pfam" id="PF12860">
    <property type="entry name" value="PAS_7"/>
    <property type="match status" value="1"/>
</dbReference>
<evidence type="ECO:0000256" key="3">
    <source>
        <dbReference type="ARBA" id="ARBA00022553"/>
    </source>
</evidence>
<keyword evidence="6" id="KW-0418">Kinase</keyword>
<dbReference type="SMART" id="SM00388">
    <property type="entry name" value="HisKA"/>
    <property type="match status" value="1"/>
</dbReference>
<feature type="domain" description="PAS" evidence="13">
    <location>
        <begin position="427"/>
        <end position="484"/>
    </location>
</feature>
<dbReference type="PANTHER" id="PTHR43065">
    <property type="entry name" value="SENSOR HISTIDINE KINASE"/>
    <property type="match status" value="1"/>
</dbReference>
<dbReference type="InterPro" id="IPR004358">
    <property type="entry name" value="Sig_transdc_His_kin-like_C"/>
</dbReference>
<dbReference type="InterPro" id="IPR011006">
    <property type="entry name" value="CheY-like_superfamily"/>
</dbReference>
<dbReference type="InterPro" id="IPR013655">
    <property type="entry name" value="PAS_fold_3"/>
</dbReference>
<dbReference type="SUPFAM" id="SSF52172">
    <property type="entry name" value="CheY-like"/>
    <property type="match status" value="1"/>
</dbReference>
<dbReference type="InterPro" id="IPR005467">
    <property type="entry name" value="His_kinase_dom"/>
</dbReference>
<evidence type="ECO:0000256" key="5">
    <source>
        <dbReference type="ARBA" id="ARBA00022741"/>
    </source>
</evidence>
<keyword evidence="5" id="KW-0547">Nucleotide-binding</keyword>
<dbReference type="InterPro" id="IPR035965">
    <property type="entry name" value="PAS-like_dom_sf"/>
</dbReference>
<dbReference type="Pfam" id="PF08447">
    <property type="entry name" value="PAS_3"/>
    <property type="match status" value="1"/>
</dbReference>
<dbReference type="SMART" id="SM00091">
    <property type="entry name" value="PAS"/>
    <property type="match status" value="3"/>
</dbReference>
<dbReference type="SMART" id="SM00387">
    <property type="entry name" value="HATPase_c"/>
    <property type="match status" value="1"/>
</dbReference>
<dbReference type="CDD" id="cd00082">
    <property type="entry name" value="HisKA"/>
    <property type="match status" value="1"/>
</dbReference>
<dbReference type="PANTHER" id="PTHR43065:SF49">
    <property type="entry name" value="HISTIDINE KINASE"/>
    <property type="match status" value="1"/>
</dbReference>
<feature type="region of interest" description="Disordered" evidence="10">
    <location>
        <begin position="1"/>
        <end position="24"/>
    </location>
</feature>
<dbReference type="PROSITE" id="PS50113">
    <property type="entry name" value="PAC"/>
    <property type="match status" value="2"/>
</dbReference>
<dbReference type="InterPro" id="IPR001789">
    <property type="entry name" value="Sig_transdc_resp-reg_receiver"/>
</dbReference>
<feature type="domain" description="PAC" evidence="14">
    <location>
        <begin position="100"/>
        <end position="150"/>
    </location>
</feature>
<organism evidence="15 16">
    <name type="scientific">Vineibacter terrae</name>
    <dbReference type="NCBI Taxonomy" id="2586908"/>
    <lineage>
        <taxon>Bacteria</taxon>
        <taxon>Pseudomonadati</taxon>
        <taxon>Pseudomonadota</taxon>
        <taxon>Alphaproteobacteria</taxon>
        <taxon>Hyphomicrobiales</taxon>
        <taxon>Vineibacter</taxon>
    </lineage>
</organism>
<dbReference type="EC" id="2.7.13.3" evidence="2"/>
<dbReference type="Pfam" id="PF00072">
    <property type="entry name" value="Response_reg"/>
    <property type="match status" value="1"/>
</dbReference>